<evidence type="ECO:0000313" key="3">
    <source>
        <dbReference type="Proteomes" id="UP000688137"/>
    </source>
</evidence>
<gene>
    <name evidence="2" type="ORF">PPRIM_AZ9-3.1.T1210189</name>
</gene>
<organism evidence="2 3">
    <name type="scientific">Paramecium primaurelia</name>
    <dbReference type="NCBI Taxonomy" id="5886"/>
    <lineage>
        <taxon>Eukaryota</taxon>
        <taxon>Sar</taxon>
        <taxon>Alveolata</taxon>
        <taxon>Ciliophora</taxon>
        <taxon>Intramacronucleata</taxon>
        <taxon>Oligohymenophorea</taxon>
        <taxon>Peniculida</taxon>
        <taxon>Parameciidae</taxon>
        <taxon>Paramecium</taxon>
    </lineage>
</organism>
<feature type="transmembrane region" description="Helical" evidence="1">
    <location>
        <begin position="87"/>
        <end position="116"/>
    </location>
</feature>
<keyword evidence="1" id="KW-0812">Transmembrane</keyword>
<accession>A0A8S1PKF0</accession>
<proteinExistence type="predicted"/>
<evidence type="ECO:0008006" key="4">
    <source>
        <dbReference type="Google" id="ProtNLM"/>
    </source>
</evidence>
<keyword evidence="3" id="KW-1185">Reference proteome</keyword>
<evidence type="ECO:0000256" key="1">
    <source>
        <dbReference type="SAM" id="Phobius"/>
    </source>
</evidence>
<keyword evidence="1" id="KW-0472">Membrane</keyword>
<keyword evidence="1" id="KW-1133">Transmembrane helix</keyword>
<dbReference type="AlphaFoldDB" id="A0A8S1PKF0"/>
<name>A0A8S1PKF0_PARPR</name>
<dbReference type="Proteomes" id="UP000688137">
    <property type="component" value="Unassembled WGS sequence"/>
</dbReference>
<sequence length="186" mass="21591">MENVKGNLVRMLQVHITWMMKVGIVNQAAQQIVMNAQIKHVLNQLLSHFRMLMEFLLCRLQKMPENQILKLYVKTNQPSIIHQQMGLLLIIIQNFHGCIILVKIYLIYLGIIQFLIQYVNKQCQIVQAAVMDVQTDRVIVHFSKEIREDMSNVQYIYNSNNNTQQSAFCQVIKLNTSVGTESLQSN</sequence>
<protein>
    <recommendedName>
        <fullName evidence="4">Transmembrane protein</fullName>
    </recommendedName>
</protein>
<evidence type="ECO:0000313" key="2">
    <source>
        <dbReference type="EMBL" id="CAD8103717.1"/>
    </source>
</evidence>
<reference evidence="2" key="1">
    <citation type="submission" date="2021-01" db="EMBL/GenBank/DDBJ databases">
        <authorList>
            <consortium name="Genoscope - CEA"/>
            <person name="William W."/>
        </authorList>
    </citation>
    <scope>NUCLEOTIDE SEQUENCE</scope>
</reference>
<comment type="caution">
    <text evidence="2">The sequence shown here is derived from an EMBL/GenBank/DDBJ whole genome shotgun (WGS) entry which is preliminary data.</text>
</comment>
<dbReference type="EMBL" id="CAJJDM010000124">
    <property type="protein sequence ID" value="CAD8103717.1"/>
    <property type="molecule type" value="Genomic_DNA"/>
</dbReference>